<sequence>MPHWNLLSISAVLPHNPLI</sequence>
<evidence type="ECO:0000313" key="1">
    <source>
        <dbReference type="EMBL" id="JAD66187.1"/>
    </source>
</evidence>
<dbReference type="EMBL" id="GBRH01231708">
    <property type="protein sequence ID" value="JAD66187.1"/>
    <property type="molecule type" value="Transcribed_RNA"/>
</dbReference>
<dbReference type="AlphaFoldDB" id="A0A0A9C3T5"/>
<accession>A0A0A9C3T5</accession>
<proteinExistence type="predicted"/>
<protein>
    <submittedName>
        <fullName evidence="1">Uncharacterized protein</fullName>
    </submittedName>
</protein>
<organism evidence="1">
    <name type="scientific">Arundo donax</name>
    <name type="common">Giant reed</name>
    <name type="synonym">Donax arundinaceus</name>
    <dbReference type="NCBI Taxonomy" id="35708"/>
    <lineage>
        <taxon>Eukaryota</taxon>
        <taxon>Viridiplantae</taxon>
        <taxon>Streptophyta</taxon>
        <taxon>Embryophyta</taxon>
        <taxon>Tracheophyta</taxon>
        <taxon>Spermatophyta</taxon>
        <taxon>Magnoliopsida</taxon>
        <taxon>Liliopsida</taxon>
        <taxon>Poales</taxon>
        <taxon>Poaceae</taxon>
        <taxon>PACMAD clade</taxon>
        <taxon>Arundinoideae</taxon>
        <taxon>Arundineae</taxon>
        <taxon>Arundo</taxon>
    </lineage>
</organism>
<name>A0A0A9C3T5_ARUDO</name>
<reference evidence="1" key="1">
    <citation type="submission" date="2014-09" db="EMBL/GenBank/DDBJ databases">
        <authorList>
            <person name="Magalhaes I.L.F."/>
            <person name="Oliveira U."/>
            <person name="Santos F.R."/>
            <person name="Vidigal T.H.D.A."/>
            <person name="Brescovit A.D."/>
            <person name="Santos A.J."/>
        </authorList>
    </citation>
    <scope>NUCLEOTIDE SEQUENCE</scope>
    <source>
        <tissue evidence="1">Shoot tissue taken approximately 20 cm above the soil surface</tissue>
    </source>
</reference>
<reference evidence="1" key="2">
    <citation type="journal article" date="2015" name="Data Brief">
        <title>Shoot transcriptome of the giant reed, Arundo donax.</title>
        <authorList>
            <person name="Barrero R.A."/>
            <person name="Guerrero F.D."/>
            <person name="Moolhuijzen P."/>
            <person name="Goolsby J.A."/>
            <person name="Tidwell J."/>
            <person name="Bellgard S.E."/>
            <person name="Bellgard M.I."/>
        </authorList>
    </citation>
    <scope>NUCLEOTIDE SEQUENCE</scope>
    <source>
        <tissue evidence="1">Shoot tissue taken approximately 20 cm above the soil surface</tissue>
    </source>
</reference>